<reference evidence="2 3" key="1">
    <citation type="submission" date="2018-08" db="EMBL/GenBank/DDBJ databases">
        <title>Genomic Encyclopedia of Archaeal and Bacterial Type Strains, Phase II (KMG-II): from individual species to whole genera.</title>
        <authorList>
            <person name="Goeker M."/>
        </authorList>
    </citation>
    <scope>NUCLEOTIDE SEQUENCE [LARGE SCALE GENOMIC DNA]</scope>
    <source>
        <strain evidence="2 3">DSM 45791</strain>
    </source>
</reference>
<evidence type="ECO:0000256" key="1">
    <source>
        <dbReference type="SAM" id="MobiDB-lite"/>
    </source>
</evidence>
<dbReference type="InterPro" id="IPR038332">
    <property type="entry name" value="PPE_sf"/>
</dbReference>
<dbReference type="AlphaFoldDB" id="A0A3E0I0A1"/>
<protein>
    <submittedName>
        <fullName evidence="2">PPE-repeat protein</fullName>
    </submittedName>
</protein>
<dbReference type="Proteomes" id="UP000256269">
    <property type="component" value="Unassembled WGS sequence"/>
</dbReference>
<feature type="compositionally biased region" description="Polar residues" evidence="1">
    <location>
        <begin position="184"/>
        <end position="210"/>
    </location>
</feature>
<name>A0A3E0I0A1_9PSEU</name>
<dbReference type="Gene3D" id="1.20.1260.20">
    <property type="entry name" value="PPE superfamily"/>
    <property type="match status" value="1"/>
</dbReference>
<dbReference type="Pfam" id="PF06013">
    <property type="entry name" value="WXG100"/>
    <property type="match status" value="1"/>
</dbReference>
<gene>
    <name evidence="2" type="ORF">BCF44_10384</name>
</gene>
<dbReference type="RefSeq" id="WP_116173700.1">
    <property type="nucleotide sequence ID" value="NZ_CP144375.1"/>
</dbReference>
<sequence>MDMTPHTNFGQYSHQQLYTMLFASDPKTVDEAAGIWDSTGKGLHDKANDLASQLTGFQDKWQGGAAQQYQSMISDLADGIRKVADTAFAMRDLTHDASEALVTARAKMPKPVDVPQVSPSVMSLATTQIQVQANTPPQVVAQMQQQQAAAISQVRDQQQAVAASNAAHAEAVMVMQALAGDYSTAQNSIPPSPNAEQVPSTPTTTQSDTGSAAMPIVGSTSWVNTATGTTTTLPANGGVPATGQAQTGSPLFGGMFTAGLAAASAAAFGRFGSIMPKVPGFAKPKTDDEKSTAAGAKLGDTAEPASFSGKLPLGGGGGGVGGIGGIGGGAPGSVPTADASMVSGGASPTADIAGGALGAAVADAAGSKAMGPMMPMMPMNGAGAGDMGGGRRIPPWLVETEDVWGESSAVAPSVIGEDF</sequence>
<accession>A0A3E0I0A1</accession>
<feature type="region of interest" description="Disordered" evidence="1">
    <location>
        <begin position="184"/>
        <end position="215"/>
    </location>
</feature>
<dbReference type="OrthoDB" id="3638715at2"/>
<dbReference type="EMBL" id="QUNO01000003">
    <property type="protein sequence ID" value="REH51635.1"/>
    <property type="molecule type" value="Genomic_DNA"/>
</dbReference>
<evidence type="ECO:0000313" key="3">
    <source>
        <dbReference type="Proteomes" id="UP000256269"/>
    </source>
</evidence>
<organism evidence="2 3">
    <name type="scientific">Kutzneria buriramensis</name>
    <dbReference type="NCBI Taxonomy" id="1045776"/>
    <lineage>
        <taxon>Bacteria</taxon>
        <taxon>Bacillati</taxon>
        <taxon>Actinomycetota</taxon>
        <taxon>Actinomycetes</taxon>
        <taxon>Pseudonocardiales</taxon>
        <taxon>Pseudonocardiaceae</taxon>
        <taxon>Kutzneria</taxon>
    </lineage>
</organism>
<proteinExistence type="predicted"/>
<dbReference type="InterPro" id="IPR010310">
    <property type="entry name" value="T7SS_ESAT-6-like"/>
</dbReference>
<feature type="region of interest" description="Disordered" evidence="1">
    <location>
        <begin position="280"/>
        <end position="310"/>
    </location>
</feature>
<evidence type="ECO:0000313" key="2">
    <source>
        <dbReference type="EMBL" id="REH51635.1"/>
    </source>
</evidence>
<dbReference type="InterPro" id="IPR036689">
    <property type="entry name" value="ESAT-6-like_sf"/>
</dbReference>
<dbReference type="SUPFAM" id="SSF140453">
    <property type="entry name" value="EsxAB dimer-like"/>
    <property type="match status" value="1"/>
</dbReference>
<keyword evidence="3" id="KW-1185">Reference proteome</keyword>
<comment type="caution">
    <text evidence="2">The sequence shown here is derived from an EMBL/GenBank/DDBJ whole genome shotgun (WGS) entry which is preliminary data.</text>
</comment>